<dbReference type="Proteomes" id="UP001166093">
    <property type="component" value="Unassembled WGS sequence"/>
</dbReference>
<sequence>MFKKICKEGRSFQERWESEYLLIFHQDNTSLLGFESLAAMKEFNIWCHYETMHKEKYGELEGKQREENIVDCRNRPSLFSNLSLSRNTVPERIVELVANLPKNLLVEKVKRFVAFSLALDESTDTTDTLVICFHLEELLWQKFVTLKTDGAPAMISELLYHNEVRWLSHGAVLNRFIHKESAKQSRCCLSEVREKMVICYCEDVPLQQKVGGTSPSQQGPDKAAFLPMFSD</sequence>
<dbReference type="PANTHER" id="PTHR45913">
    <property type="entry name" value="EPM2A-INTERACTING PROTEIN 1"/>
    <property type="match status" value="1"/>
</dbReference>
<dbReference type="EMBL" id="JAAWVQ010098205">
    <property type="protein sequence ID" value="MBN3280372.1"/>
    <property type="molecule type" value="Genomic_DNA"/>
</dbReference>
<comment type="caution">
    <text evidence="1">The sequence shown here is derived from an EMBL/GenBank/DDBJ whole genome shotgun (WGS) entry which is preliminary data.</text>
</comment>
<reference evidence="1" key="1">
    <citation type="journal article" date="2021" name="Cell">
        <title>Tracing the genetic footprints of vertebrate landing in non-teleost ray-finned fishes.</title>
        <authorList>
            <person name="Bi X."/>
            <person name="Wang K."/>
            <person name="Yang L."/>
            <person name="Pan H."/>
            <person name="Jiang H."/>
            <person name="Wei Q."/>
            <person name="Fang M."/>
            <person name="Yu H."/>
            <person name="Zhu C."/>
            <person name="Cai Y."/>
            <person name="He Y."/>
            <person name="Gan X."/>
            <person name="Zeng H."/>
            <person name="Yu D."/>
            <person name="Zhu Y."/>
            <person name="Jiang H."/>
            <person name="Qiu Q."/>
            <person name="Yang H."/>
            <person name="Zhang Y.E."/>
            <person name="Wang W."/>
            <person name="Zhu M."/>
            <person name="He S."/>
            <person name="Zhang G."/>
        </authorList>
    </citation>
    <scope>NUCLEOTIDE SEQUENCE</scope>
    <source>
        <strain evidence="1">Pddl_001</strain>
    </source>
</reference>
<name>A0ABS2Y2C9_POLSP</name>
<organism evidence="1 2">
    <name type="scientific">Polyodon spathula</name>
    <name type="common">North American paddlefish</name>
    <name type="synonym">Squalus spathula</name>
    <dbReference type="NCBI Taxonomy" id="7913"/>
    <lineage>
        <taxon>Eukaryota</taxon>
        <taxon>Metazoa</taxon>
        <taxon>Chordata</taxon>
        <taxon>Craniata</taxon>
        <taxon>Vertebrata</taxon>
        <taxon>Euteleostomi</taxon>
        <taxon>Actinopterygii</taxon>
        <taxon>Chondrostei</taxon>
        <taxon>Acipenseriformes</taxon>
        <taxon>Polyodontidae</taxon>
        <taxon>Polyodon</taxon>
    </lineage>
</organism>
<feature type="non-terminal residue" evidence="1">
    <location>
        <position position="1"/>
    </location>
</feature>
<feature type="non-terminal residue" evidence="1">
    <location>
        <position position="231"/>
    </location>
</feature>
<protein>
    <submittedName>
        <fullName evidence="1">GT2D2 protein</fullName>
    </submittedName>
</protein>
<keyword evidence="2" id="KW-1185">Reference proteome</keyword>
<dbReference type="PANTHER" id="PTHR45913:SF11">
    <property type="entry name" value="EPM2A-INTERACTING PROTEIN 1"/>
    <property type="match status" value="1"/>
</dbReference>
<proteinExistence type="predicted"/>
<gene>
    <name evidence="1" type="ORF">GTO93_0011145</name>
</gene>
<evidence type="ECO:0000313" key="2">
    <source>
        <dbReference type="Proteomes" id="UP001166093"/>
    </source>
</evidence>
<accession>A0ABS2Y2C9</accession>
<evidence type="ECO:0000313" key="1">
    <source>
        <dbReference type="EMBL" id="MBN3280372.1"/>
    </source>
</evidence>